<evidence type="ECO:0000313" key="16">
    <source>
        <dbReference type="EMBL" id="RDW59745.1"/>
    </source>
</evidence>
<keyword evidence="11 14" id="KW-0143">Chaperone</keyword>
<dbReference type="GO" id="GO:0015031">
    <property type="term" value="P:protein transport"/>
    <property type="evidence" value="ECO:0007669"/>
    <property type="project" value="UniProtKB-KW"/>
</dbReference>
<keyword evidence="5 14" id="KW-0472">Membrane</keyword>
<comment type="caution">
    <text evidence="16">The sequence shown here is derived from an EMBL/GenBank/DDBJ whole genome shotgun (WGS) entry which is preliminary data.</text>
</comment>
<evidence type="ECO:0000256" key="5">
    <source>
        <dbReference type="ARBA" id="ARBA00022792"/>
    </source>
</evidence>
<dbReference type="GO" id="GO:0005743">
    <property type="term" value="C:mitochondrial inner membrane"/>
    <property type="evidence" value="ECO:0007669"/>
    <property type="project" value="UniProtKB-SubCell"/>
</dbReference>
<reference evidence="16 17" key="1">
    <citation type="journal article" date="2018" name="IMA Fungus">
        <title>IMA Genome-F 9: Draft genome sequence of Annulohypoxylon stygium, Aspergillus mulundensis, Berkeleyomyces basicola (syn. Thielaviopsis basicola), Ceratocystis smalleyi, two Cercospora beticola strains, Coleophoma cylindrospora, Fusarium fracticaudum, Phialophora cf. hyalina, and Morchella septimelata.</title>
        <authorList>
            <person name="Wingfield B.D."/>
            <person name="Bills G.F."/>
            <person name="Dong Y."/>
            <person name="Huang W."/>
            <person name="Nel W.J."/>
            <person name="Swalarsk-Parry B.S."/>
            <person name="Vaghefi N."/>
            <person name="Wilken P.M."/>
            <person name="An Z."/>
            <person name="de Beer Z.W."/>
            <person name="De Vos L."/>
            <person name="Chen L."/>
            <person name="Duong T.A."/>
            <person name="Gao Y."/>
            <person name="Hammerbacher A."/>
            <person name="Kikkert J.R."/>
            <person name="Li Y."/>
            <person name="Li H."/>
            <person name="Li K."/>
            <person name="Li Q."/>
            <person name="Liu X."/>
            <person name="Ma X."/>
            <person name="Naidoo K."/>
            <person name="Pethybridge S.J."/>
            <person name="Sun J."/>
            <person name="Steenkamp E.T."/>
            <person name="van der Nest M.A."/>
            <person name="van Wyk S."/>
            <person name="Wingfield M.J."/>
            <person name="Xiong C."/>
            <person name="Yue Q."/>
            <person name="Zhang X."/>
        </authorList>
    </citation>
    <scope>NUCLEOTIDE SEQUENCE [LARGE SCALE GENOMIC DNA]</scope>
    <source>
        <strain evidence="16 17">BP6252</strain>
    </source>
</reference>
<evidence type="ECO:0000256" key="10">
    <source>
        <dbReference type="ARBA" id="ARBA00023157"/>
    </source>
</evidence>
<dbReference type="Pfam" id="PF02953">
    <property type="entry name" value="zf-Tim10_DDP"/>
    <property type="match status" value="1"/>
</dbReference>
<dbReference type="GO" id="GO:0045039">
    <property type="term" value="P:protein insertion into mitochondrial inner membrane"/>
    <property type="evidence" value="ECO:0007669"/>
    <property type="project" value="UniProtKB-ARBA"/>
</dbReference>
<dbReference type="EMBL" id="PDLM01000016">
    <property type="protein sequence ID" value="RDW59745.1"/>
    <property type="molecule type" value="Genomic_DNA"/>
</dbReference>
<keyword evidence="3 14" id="KW-0813">Transport</keyword>
<dbReference type="InterPro" id="IPR004217">
    <property type="entry name" value="Tim10-like"/>
</dbReference>
<dbReference type="SUPFAM" id="SSF144122">
    <property type="entry name" value="Tim10-like"/>
    <property type="match status" value="1"/>
</dbReference>
<evidence type="ECO:0000256" key="6">
    <source>
        <dbReference type="ARBA" id="ARBA00022833"/>
    </source>
</evidence>
<keyword evidence="4" id="KW-0479">Metal-binding</keyword>
<keyword evidence="9 14" id="KW-0496">Mitochondrion</keyword>
<dbReference type="STRING" id="1849047.A0A3D8QD43"/>
<evidence type="ECO:0000313" key="17">
    <source>
        <dbReference type="Proteomes" id="UP000256645"/>
    </source>
</evidence>
<dbReference type="OrthoDB" id="7813104at2759"/>
<evidence type="ECO:0000256" key="2">
    <source>
        <dbReference type="ARBA" id="ARBA00006720"/>
    </source>
</evidence>
<evidence type="ECO:0000256" key="12">
    <source>
        <dbReference type="ARBA" id="ARBA00025151"/>
    </source>
</evidence>
<dbReference type="GO" id="GO:0042719">
    <property type="term" value="C:mitochondrial intermembrane space chaperone complex"/>
    <property type="evidence" value="ECO:0007669"/>
    <property type="project" value="UniProtKB-ARBA"/>
</dbReference>
<evidence type="ECO:0000256" key="3">
    <source>
        <dbReference type="ARBA" id="ARBA00022448"/>
    </source>
</evidence>
<proteinExistence type="inferred from homology"/>
<accession>A0A3D8QD43</accession>
<keyword evidence="8 14" id="KW-0811">Translocation</keyword>
<feature type="domain" description="Tim10-like" evidence="15">
    <location>
        <begin position="23"/>
        <end position="84"/>
    </location>
</feature>
<evidence type="ECO:0000259" key="15">
    <source>
        <dbReference type="Pfam" id="PF02953"/>
    </source>
</evidence>
<protein>
    <recommendedName>
        <fullName evidence="14">Mitochondrial import inner membrane translocase subunit</fullName>
    </recommendedName>
</protein>
<comment type="subcellular location">
    <subcellularLocation>
        <location evidence="1 14">Mitochondrion inner membrane</location>
        <topology evidence="1 14">Peripheral membrane protein</topology>
        <orientation evidence="1 14">Intermembrane side</orientation>
    </subcellularLocation>
</comment>
<evidence type="ECO:0000256" key="9">
    <source>
        <dbReference type="ARBA" id="ARBA00023128"/>
    </source>
</evidence>
<dbReference type="FunFam" id="1.10.287.810:FF:000001">
    <property type="entry name" value="mitochondrial import inner membrane translocase subunit TIM13"/>
    <property type="match status" value="1"/>
</dbReference>
<comment type="domain">
    <text evidence="14">The twin CX3C motif contains 4 conserved Cys residues that form 2 disulfide bonds in the mitochondrial intermembrane space.</text>
</comment>
<dbReference type="Gene3D" id="1.10.287.810">
    <property type="entry name" value="Mitochondrial import inner membrane translocase subunit tim13 like domains"/>
    <property type="match status" value="1"/>
</dbReference>
<gene>
    <name evidence="16" type="ORF">BP6252_12832</name>
</gene>
<dbReference type="InterPro" id="IPR035427">
    <property type="entry name" value="Tim10-like_dom_sf"/>
</dbReference>
<comment type="similarity">
    <text evidence="2 14">Belongs to the small Tim family.</text>
</comment>
<keyword evidence="6" id="KW-0862">Zinc</keyword>
<dbReference type="AlphaFoldDB" id="A0A3D8QD43"/>
<dbReference type="GO" id="GO:0046872">
    <property type="term" value="F:metal ion binding"/>
    <property type="evidence" value="ECO:0007669"/>
    <property type="project" value="UniProtKB-KW"/>
</dbReference>
<evidence type="ECO:0000256" key="1">
    <source>
        <dbReference type="ARBA" id="ARBA00004137"/>
    </source>
</evidence>
<keyword evidence="7 14" id="KW-0653">Protein transport</keyword>
<keyword evidence="5 14" id="KW-0999">Mitochondrion inner membrane</keyword>
<evidence type="ECO:0000256" key="14">
    <source>
        <dbReference type="RuleBase" id="RU367043"/>
    </source>
</evidence>
<keyword evidence="17" id="KW-1185">Reference proteome</keyword>
<comment type="function">
    <text evidence="12">Mitochondrial intermembrane chaperone that participates in the import and insertion of some multi-pass transmembrane proteins into the mitochondrial inner membrane. Also required for the transfer of beta-barrel precursors from the TOM complex to the sorting and assembly machinery (SAM complex) of the outer membrane. Acts as a chaperone-like protein that protects the hydrophobic precursors from aggregation and guide them through the mitochondrial intermembrane space. The TIM8-TIM13 complex is non essential and only mediates the import of few proteins, while the predominant TIM9-TIM10 70 kDa complex is crucial and mediates the import of much more proteins.</text>
</comment>
<keyword evidence="10 14" id="KW-1015">Disulfide bond</keyword>
<evidence type="ECO:0000256" key="13">
    <source>
        <dbReference type="ARBA" id="ARBA00025862"/>
    </source>
</evidence>
<evidence type="ECO:0000256" key="7">
    <source>
        <dbReference type="ARBA" id="ARBA00022927"/>
    </source>
</evidence>
<sequence length="111" mass="12296">MENVSNSLGFGAAAADPKAAVMNQVRQEAAMTNARQLIEKVNEHCFDKCVPKPGSSLSSGETTCFTQCMEKYMAAWNVVSRQYIGRIQQENGKSVQDNFWTSDLQDDVEVL</sequence>
<organism evidence="16 17">
    <name type="scientific">Coleophoma cylindrospora</name>
    <dbReference type="NCBI Taxonomy" id="1849047"/>
    <lineage>
        <taxon>Eukaryota</taxon>
        <taxon>Fungi</taxon>
        <taxon>Dikarya</taxon>
        <taxon>Ascomycota</taxon>
        <taxon>Pezizomycotina</taxon>
        <taxon>Leotiomycetes</taxon>
        <taxon>Helotiales</taxon>
        <taxon>Dermateaceae</taxon>
        <taxon>Coleophoma</taxon>
    </lineage>
</organism>
<evidence type="ECO:0000256" key="11">
    <source>
        <dbReference type="ARBA" id="ARBA00023186"/>
    </source>
</evidence>
<evidence type="ECO:0000256" key="4">
    <source>
        <dbReference type="ARBA" id="ARBA00022723"/>
    </source>
</evidence>
<dbReference type="Proteomes" id="UP000256645">
    <property type="component" value="Unassembled WGS sequence"/>
</dbReference>
<comment type="subunit">
    <text evidence="13">Heterohexamer; composed of 3 copies of TIM8 and 3 copies of TIM13, named soluble 70 kDa complex. Associates with the TIM22 complex, whose core is composed of TIM22 and TIM54. Interacts with the transmembrane regions of multi-pass transmembrane proteins in transit.</text>
</comment>
<evidence type="ECO:0000256" key="8">
    <source>
        <dbReference type="ARBA" id="ARBA00023010"/>
    </source>
</evidence>
<name>A0A3D8QD43_9HELO</name>